<gene>
    <name evidence="1" type="ORF">THRCLA_07599</name>
</gene>
<comment type="caution">
    <text evidence="1">The sequence shown here is derived from an EMBL/GenBank/DDBJ whole genome shotgun (WGS) entry which is preliminary data.</text>
</comment>
<organism evidence="1 2">
    <name type="scientific">Thraustotheca clavata</name>
    <dbReference type="NCBI Taxonomy" id="74557"/>
    <lineage>
        <taxon>Eukaryota</taxon>
        <taxon>Sar</taxon>
        <taxon>Stramenopiles</taxon>
        <taxon>Oomycota</taxon>
        <taxon>Saprolegniomycetes</taxon>
        <taxon>Saprolegniales</taxon>
        <taxon>Achlyaceae</taxon>
        <taxon>Thraustotheca</taxon>
    </lineage>
</organism>
<accession>A0A1V9ZD31</accession>
<dbReference type="OrthoDB" id="71166at2759"/>
<proteinExistence type="predicted"/>
<dbReference type="AlphaFoldDB" id="A0A1V9ZD31"/>
<protein>
    <submittedName>
        <fullName evidence="1">Uncharacterized protein</fullName>
    </submittedName>
</protein>
<dbReference type="Proteomes" id="UP000243217">
    <property type="component" value="Unassembled WGS sequence"/>
</dbReference>
<evidence type="ECO:0000313" key="1">
    <source>
        <dbReference type="EMBL" id="OQR95750.1"/>
    </source>
</evidence>
<reference evidence="1 2" key="1">
    <citation type="journal article" date="2014" name="Genome Biol. Evol.">
        <title>The secreted proteins of Achlya hypogyna and Thraustotheca clavata identify the ancestral oomycete secretome and reveal gene acquisitions by horizontal gene transfer.</title>
        <authorList>
            <person name="Misner I."/>
            <person name="Blouin N."/>
            <person name="Leonard G."/>
            <person name="Richards T.A."/>
            <person name="Lane C.E."/>
        </authorList>
    </citation>
    <scope>NUCLEOTIDE SEQUENCE [LARGE SCALE GENOMIC DNA]</scope>
    <source>
        <strain evidence="1 2">ATCC 34112</strain>
    </source>
</reference>
<name>A0A1V9ZD31_9STRA</name>
<evidence type="ECO:0000313" key="2">
    <source>
        <dbReference type="Proteomes" id="UP000243217"/>
    </source>
</evidence>
<keyword evidence="2" id="KW-1185">Reference proteome</keyword>
<dbReference type="EMBL" id="JNBS01002046">
    <property type="protein sequence ID" value="OQR95750.1"/>
    <property type="molecule type" value="Genomic_DNA"/>
</dbReference>
<sequence>MCLPCILGENYMKAYEIISGDKSKKIYQVAIDNEIDRTKLLALVRWHRVHDASANNCKSALAHATTPAKGEKKKLLYTKEILQYAVKYANDNSCGCRAAARATEIKFKLSLNSLPHSTVNEHIKSHQLLFSRAGAHRKLSPFEEELAAQMLIQQQATAPMTKREAADALIALLCRRDRPNPFENCIGKVPSEGFWRGFLQRHPEIQLQKTKHKQ</sequence>